<organism evidence="3 4">
    <name type="scientific">Myceligenerans xiligouense</name>
    <dbReference type="NCBI Taxonomy" id="253184"/>
    <lineage>
        <taxon>Bacteria</taxon>
        <taxon>Bacillati</taxon>
        <taxon>Actinomycetota</taxon>
        <taxon>Actinomycetes</taxon>
        <taxon>Micrococcales</taxon>
        <taxon>Promicromonosporaceae</taxon>
        <taxon>Myceligenerans</taxon>
    </lineage>
</organism>
<comment type="caution">
    <text evidence="3">The sequence shown here is derived from an EMBL/GenBank/DDBJ whole genome shotgun (WGS) entry which is preliminary data.</text>
</comment>
<gene>
    <name evidence="3" type="ORF">EDD34_2318</name>
</gene>
<reference evidence="3 4" key="1">
    <citation type="submission" date="2018-11" db="EMBL/GenBank/DDBJ databases">
        <title>Sequencing the genomes of 1000 actinobacteria strains.</title>
        <authorList>
            <person name="Klenk H.-P."/>
        </authorList>
    </citation>
    <scope>NUCLEOTIDE SEQUENCE [LARGE SCALE GENOMIC DNA]</scope>
    <source>
        <strain evidence="3 4">DSM 15700</strain>
    </source>
</reference>
<feature type="transmembrane region" description="Helical" evidence="2">
    <location>
        <begin position="281"/>
        <end position="306"/>
    </location>
</feature>
<evidence type="ECO:0008006" key="5">
    <source>
        <dbReference type="Google" id="ProtNLM"/>
    </source>
</evidence>
<dbReference type="AlphaFoldDB" id="A0A3N4YQC2"/>
<sequence length="329" mass="35563">MLLVLAIAAVPTWLSVEHFRTFVILEDHGVRTSAEVFALEGGGRQGPRTMAISPDDNPSVLTRVSHWPRGTEVGDALEVVYDPANPGRVVATDAPVVDAWIAVVALLEIGALWLVSVVVPPTLALLVRRVRDPAWRPRAAPEVSSGRVGRRPWSRSLSWGPAVWRGVGRAAREQGVWKALMIFAFLPITFAVLGVGITAAEVRDLIALDERGVTARAEVLSSEWAGNRQERLTVWVAAQEAEISRWAGAPRYGDPIDVIHLPEDPQVVRQVGVFPWGHGEVLFAVLGVVGVITTPFVTPAAIAGLLGRPAETRGRRTGHSPPGRSPQPW</sequence>
<keyword evidence="4" id="KW-1185">Reference proteome</keyword>
<keyword evidence="2" id="KW-0812">Transmembrane</keyword>
<feature type="transmembrane region" description="Helical" evidence="2">
    <location>
        <begin position="99"/>
        <end position="127"/>
    </location>
</feature>
<protein>
    <recommendedName>
        <fullName evidence="5">DUF3592 domain-containing protein</fullName>
    </recommendedName>
</protein>
<evidence type="ECO:0000256" key="2">
    <source>
        <dbReference type="SAM" id="Phobius"/>
    </source>
</evidence>
<dbReference type="Proteomes" id="UP000280501">
    <property type="component" value="Unassembled WGS sequence"/>
</dbReference>
<evidence type="ECO:0000313" key="3">
    <source>
        <dbReference type="EMBL" id="RPF21686.1"/>
    </source>
</evidence>
<keyword evidence="2" id="KW-0472">Membrane</keyword>
<proteinExistence type="predicted"/>
<feature type="region of interest" description="Disordered" evidence="1">
    <location>
        <begin position="308"/>
        <end position="329"/>
    </location>
</feature>
<feature type="transmembrane region" description="Helical" evidence="2">
    <location>
        <begin position="179"/>
        <end position="200"/>
    </location>
</feature>
<accession>A0A3N4YQC2</accession>
<name>A0A3N4YQC2_9MICO</name>
<keyword evidence="2" id="KW-1133">Transmembrane helix</keyword>
<dbReference type="EMBL" id="RKQZ01000001">
    <property type="protein sequence ID" value="RPF21686.1"/>
    <property type="molecule type" value="Genomic_DNA"/>
</dbReference>
<evidence type="ECO:0000256" key="1">
    <source>
        <dbReference type="SAM" id="MobiDB-lite"/>
    </source>
</evidence>
<evidence type="ECO:0000313" key="4">
    <source>
        <dbReference type="Proteomes" id="UP000280501"/>
    </source>
</evidence>